<evidence type="ECO:0000256" key="5">
    <source>
        <dbReference type="ARBA" id="ARBA00023002"/>
    </source>
</evidence>
<dbReference type="InterPro" id="IPR017905">
    <property type="entry name" value="ERV/ALR_sulphydryl_oxidase"/>
</dbReference>
<dbReference type="AlphaFoldDB" id="A0A6C0HBF1"/>
<keyword evidence="6" id="KW-1015">Disulfide bond</keyword>
<proteinExistence type="predicted"/>
<feature type="transmembrane region" description="Helical" evidence="7">
    <location>
        <begin position="7"/>
        <end position="29"/>
    </location>
</feature>
<keyword evidence="7" id="KW-0472">Membrane</keyword>
<comment type="cofactor">
    <cofactor evidence="1">
        <name>FAD</name>
        <dbReference type="ChEBI" id="CHEBI:57692"/>
    </cofactor>
</comment>
<keyword evidence="7" id="KW-1133">Transmembrane helix</keyword>
<keyword evidence="4" id="KW-0274">FAD</keyword>
<evidence type="ECO:0000256" key="6">
    <source>
        <dbReference type="ARBA" id="ARBA00023157"/>
    </source>
</evidence>
<dbReference type="Gene3D" id="1.20.120.310">
    <property type="entry name" value="ERV/ALR sulfhydryl oxidase domain"/>
    <property type="match status" value="1"/>
</dbReference>
<evidence type="ECO:0000259" key="8">
    <source>
        <dbReference type="PROSITE" id="PS51324"/>
    </source>
</evidence>
<evidence type="ECO:0000256" key="1">
    <source>
        <dbReference type="ARBA" id="ARBA00001974"/>
    </source>
</evidence>
<protein>
    <recommendedName>
        <fullName evidence="2">thiol oxidase</fullName>
        <ecNumber evidence="2">1.8.3.2</ecNumber>
    </recommendedName>
</protein>
<reference evidence="9" key="1">
    <citation type="journal article" date="2020" name="Nature">
        <title>Giant virus diversity and host interactions through global metagenomics.</title>
        <authorList>
            <person name="Schulz F."/>
            <person name="Roux S."/>
            <person name="Paez-Espino D."/>
            <person name="Jungbluth S."/>
            <person name="Walsh D.A."/>
            <person name="Denef V.J."/>
            <person name="McMahon K.D."/>
            <person name="Konstantinidis K.T."/>
            <person name="Eloe-Fadrosh E.A."/>
            <person name="Kyrpides N.C."/>
            <person name="Woyke T."/>
        </authorList>
    </citation>
    <scope>NUCLEOTIDE SEQUENCE</scope>
    <source>
        <strain evidence="9">GVMAG-M-3300023179-86</strain>
    </source>
</reference>
<keyword evidence="3" id="KW-0285">Flavoprotein</keyword>
<sequence length="177" mass="21189">MFPSIKYFGIIYILHLVFIFIIFFIYIIMSPEIWGPPIWTLFHTLVEKLHEDTYTIIAPQLFAHIKRISTNLPCPECSQHAASFLSKINFNGVKTKDDFKKMMFFFHNVVNYRKKKPMYNQILLNKYEKMNVIAVYNNFVSVYHTKGNMKLLAESFQRKLILKDFRKWLMNNISNFL</sequence>
<evidence type="ECO:0000313" key="9">
    <source>
        <dbReference type="EMBL" id="QHT77323.1"/>
    </source>
</evidence>
<dbReference type="EC" id="1.8.3.2" evidence="2"/>
<accession>A0A6C0HBF1</accession>
<dbReference type="PROSITE" id="PS51324">
    <property type="entry name" value="ERV_ALR"/>
    <property type="match status" value="1"/>
</dbReference>
<evidence type="ECO:0000256" key="7">
    <source>
        <dbReference type="SAM" id="Phobius"/>
    </source>
</evidence>
<keyword evidence="7" id="KW-0812">Transmembrane</keyword>
<feature type="domain" description="ERV/ALR sulfhydryl oxidase" evidence="8">
    <location>
        <begin position="27"/>
        <end position="130"/>
    </location>
</feature>
<evidence type="ECO:0000256" key="4">
    <source>
        <dbReference type="ARBA" id="ARBA00022827"/>
    </source>
</evidence>
<name>A0A6C0HBF1_9ZZZZ</name>
<organism evidence="9">
    <name type="scientific">viral metagenome</name>
    <dbReference type="NCBI Taxonomy" id="1070528"/>
    <lineage>
        <taxon>unclassified sequences</taxon>
        <taxon>metagenomes</taxon>
        <taxon>organismal metagenomes</taxon>
    </lineage>
</organism>
<dbReference type="SUPFAM" id="SSF69000">
    <property type="entry name" value="FAD-dependent thiol oxidase"/>
    <property type="match status" value="1"/>
</dbReference>
<dbReference type="Pfam" id="PF04777">
    <property type="entry name" value="Evr1_Alr"/>
    <property type="match status" value="1"/>
</dbReference>
<dbReference type="InterPro" id="IPR036774">
    <property type="entry name" value="ERV/ALR_sulphydryl_oxid_sf"/>
</dbReference>
<evidence type="ECO:0000256" key="2">
    <source>
        <dbReference type="ARBA" id="ARBA00012512"/>
    </source>
</evidence>
<evidence type="ECO:0000256" key="3">
    <source>
        <dbReference type="ARBA" id="ARBA00022630"/>
    </source>
</evidence>
<dbReference type="EMBL" id="MN739917">
    <property type="protein sequence ID" value="QHT77323.1"/>
    <property type="molecule type" value="Genomic_DNA"/>
</dbReference>
<keyword evidence="5" id="KW-0560">Oxidoreductase</keyword>
<dbReference type="GO" id="GO:0016972">
    <property type="term" value="F:thiol oxidase activity"/>
    <property type="evidence" value="ECO:0007669"/>
    <property type="project" value="UniProtKB-EC"/>
</dbReference>